<name>I2FSW7_USTHO</name>
<reference evidence="1 2" key="1">
    <citation type="journal article" date="2012" name="Plant Cell">
        <title>Genome comparison of barley and maize smut fungi reveals targeted loss of RNA silencing components and species-specific presence of transposable elements.</title>
        <authorList>
            <person name="Laurie J.D."/>
            <person name="Ali S."/>
            <person name="Linning R."/>
            <person name="Mannhaupt G."/>
            <person name="Wong P."/>
            <person name="Gueldener U."/>
            <person name="Muensterkoetter M."/>
            <person name="Moore R."/>
            <person name="Kahmann R."/>
            <person name="Bakkeren G."/>
            <person name="Schirawski J."/>
        </authorList>
    </citation>
    <scope>NUCLEOTIDE SEQUENCE [LARGE SCALE GENOMIC DNA]</scope>
    <source>
        <strain evidence="2">Uh4875-4</strain>
    </source>
</reference>
<dbReference type="Proteomes" id="UP000006174">
    <property type="component" value="Unassembled WGS sequence"/>
</dbReference>
<keyword evidence="2" id="KW-1185">Reference proteome</keyword>
<evidence type="ECO:0000313" key="1">
    <source>
        <dbReference type="EMBL" id="CCF50010.1"/>
    </source>
</evidence>
<evidence type="ECO:0000313" key="2">
    <source>
        <dbReference type="Proteomes" id="UP000006174"/>
    </source>
</evidence>
<comment type="caution">
    <text evidence="1">The sequence shown here is derived from an EMBL/GenBank/DDBJ whole genome shotgun (WGS) entry which is preliminary data.</text>
</comment>
<proteinExistence type="predicted"/>
<accession>I2FSW7</accession>
<dbReference type="AlphaFoldDB" id="I2FSW7"/>
<dbReference type="EMBL" id="CAGI01000150">
    <property type="protein sequence ID" value="CCF50010.1"/>
    <property type="molecule type" value="Genomic_DNA"/>
</dbReference>
<dbReference type="HOGENOM" id="CLU_1094970_0_0_1"/>
<protein>
    <submittedName>
        <fullName evidence="1">Uncharacterized protein</fullName>
    </submittedName>
</protein>
<organism evidence="1 2">
    <name type="scientific">Ustilago hordei</name>
    <name type="common">Barley covered smut fungus</name>
    <dbReference type="NCBI Taxonomy" id="120017"/>
    <lineage>
        <taxon>Eukaryota</taxon>
        <taxon>Fungi</taxon>
        <taxon>Dikarya</taxon>
        <taxon>Basidiomycota</taxon>
        <taxon>Ustilaginomycotina</taxon>
        <taxon>Ustilaginomycetes</taxon>
        <taxon>Ustilaginales</taxon>
        <taxon>Ustilaginaceae</taxon>
        <taxon>Ustilago</taxon>
    </lineage>
</organism>
<gene>
    <name evidence="1" type="ORF">UHOR_14145</name>
</gene>
<sequence length="254" mass="27685">MTQSYFDPWQTSTCSVTLAQAYSWDLTSSTQPAWALAVPSAILNHKNTGLWVTNFSPTLIDIQSNTRLAEATPLAPDDITVLAGSFCLNEATANPTKVVKKDSFVSDAVSTDEAALKLIKNSTNLSPSYPSVEINETQPVAEPWLSIINPQQHRASFSSLTSAPLSTVHKRSDSFDNHWPRVSCLSALTSPQTEVMNNTQPLNFSNDPLAQLPELINLNTTLMDHIFQVGRDAQGQPHPSIVTVLRVTGPAQRS</sequence>